<dbReference type="AlphaFoldDB" id="A0A512T053"/>
<gene>
    <name evidence="2" type="ORF">KLO01_16440</name>
</gene>
<reference evidence="2 3" key="1">
    <citation type="submission" date="2019-07" db="EMBL/GenBank/DDBJ databases">
        <title>Whole genome shotgun sequence of Knoellia locipacati NBRC 109775.</title>
        <authorList>
            <person name="Hosoyama A."/>
            <person name="Uohara A."/>
            <person name="Ohji S."/>
            <person name="Ichikawa N."/>
        </authorList>
    </citation>
    <scope>NUCLEOTIDE SEQUENCE [LARGE SCALE GENOMIC DNA]</scope>
    <source>
        <strain evidence="2 3">NBRC 109775</strain>
    </source>
</reference>
<dbReference type="Proteomes" id="UP000321793">
    <property type="component" value="Unassembled WGS sequence"/>
</dbReference>
<protein>
    <submittedName>
        <fullName evidence="2">Uncharacterized protein</fullName>
    </submittedName>
</protein>
<dbReference type="EMBL" id="BKBA01000008">
    <property type="protein sequence ID" value="GEQ13597.1"/>
    <property type="molecule type" value="Genomic_DNA"/>
</dbReference>
<organism evidence="2 3">
    <name type="scientific">Knoellia locipacati</name>
    <dbReference type="NCBI Taxonomy" id="882824"/>
    <lineage>
        <taxon>Bacteria</taxon>
        <taxon>Bacillati</taxon>
        <taxon>Actinomycetota</taxon>
        <taxon>Actinomycetes</taxon>
        <taxon>Micrococcales</taxon>
        <taxon>Intrasporangiaceae</taxon>
        <taxon>Knoellia</taxon>
    </lineage>
</organism>
<feature type="region of interest" description="Disordered" evidence="1">
    <location>
        <begin position="106"/>
        <end position="132"/>
    </location>
</feature>
<evidence type="ECO:0000256" key="1">
    <source>
        <dbReference type="SAM" id="MobiDB-lite"/>
    </source>
</evidence>
<sequence>MYIATSGGFFAVPKPELLVGVDDDRTREHALVGIERDRHGLLVPVDEVTARRVAPGHVAPAVAERVVLEEQVVDALVEDEPVGVVHPVLRGAEVVGRTVLRRVRRRRRDAEHREGGDDEQDDTVAVAQAWTR</sequence>
<proteinExistence type="predicted"/>
<accession>A0A512T053</accession>
<name>A0A512T053_9MICO</name>
<keyword evidence="3" id="KW-1185">Reference proteome</keyword>
<comment type="caution">
    <text evidence="2">The sequence shown here is derived from an EMBL/GenBank/DDBJ whole genome shotgun (WGS) entry which is preliminary data.</text>
</comment>
<evidence type="ECO:0000313" key="2">
    <source>
        <dbReference type="EMBL" id="GEQ13597.1"/>
    </source>
</evidence>
<evidence type="ECO:0000313" key="3">
    <source>
        <dbReference type="Proteomes" id="UP000321793"/>
    </source>
</evidence>